<organism evidence="1">
    <name type="scientific">Arundo donax</name>
    <name type="common">Giant reed</name>
    <name type="synonym">Donax arundinaceus</name>
    <dbReference type="NCBI Taxonomy" id="35708"/>
    <lineage>
        <taxon>Eukaryota</taxon>
        <taxon>Viridiplantae</taxon>
        <taxon>Streptophyta</taxon>
        <taxon>Embryophyta</taxon>
        <taxon>Tracheophyta</taxon>
        <taxon>Spermatophyta</taxon>
        <taxon>Magnoliopsida</taxon>
        <taxon>Liliopsida</taxon>
        <taxon>Poales</taxon>
        <taxon>Poaceae</taxon>
        <taxon>PACMAD clade</taxon>
        <taxon>Arundinoideae</taxon>
        <taxon>Arundineae</taxon>
        <taxon>Arundo</taxon>
    </lineage>
</organism>
<evidence type="ECO:0000313" key="1">
    <source>
        <dbReference type="EMBL" id="JAE35113.1"/>
    </source>
</evidence>
<protein>
    <submittedName>
        <fullName evidence="1">Uncharacterized protein</fullName>
    </submittedName>
</protein>
<name>A0A0A9HQF6_ARUDO</name>
<reference evidence="1" key="2">
    <citation type="journal article" date="2015" name="Data Brief">
        <title>Shoot transcriptome of the giant reed, Arundo donax.</title>
        <authorList>
            <person name="Barrero R.A."/>
            <person name="Guerrero F.D."/>
            <person name="Moolhuijzen P."/>
            <person name="Goolsby J.A."/>
            <person name="Tidwell J."/>
            <person name="Bellgard S.E."/>
            <person name="Bellgard M.I."/>
        </authorList>
    </citation>
    <scope>NUCLEOTIDE SEQUENCE</scope>
    <source>
        <tissue evidence="1">Shoot tissue taken approximately 20 cm above the soil surface</tissue>
    </source>
</reference>
<dbReference type="AlphaFoldDB" id="A0A0A9HQF6"/>
<dbReference type="EMBL" id="GBRH01162783">
    <property type="protein sequence ID" value="JAE35113.1"/>
    <property type="molecule type" value="Transcribed_RNA"/>
</dbReference>
<sequence length="20" mass="2423">MGMIKFFLEILIRNGRRKIS</sequence>
<accession>A0A0A9HQF6</accession>
<reference evidence="1" key="1">
    <citation type="submission" date="2014-09" db="EMBL/GenBank/DDBJ databases">
        <authorList>
            <person name="Magalhaes I.L.F."/>
            <person name="Oliveira U."/>
            <person name="Santos F.R."/>
            <person name="Vidigal T.H.D.A."/>
            <person name="Brescovit A.D."/>
            <person name="Santos A.J."/>
        </authorList>
    </citation>
    <scope>NUCLEOTIDE SEQUENCE</scope>
    <source>
        <tissue evidence="1">Shoot tissue taken approximately 20 cm above the soil surface</tissue>
    </source>
</reference>
<proteinExistence type="predicted"/>